<keyword evidence="1" id="KW-0815">Transposition</keyword>
<dbReference type="EMBL" id="AWUE01012965">
    <property type="protein sequence ID" value="OMP07993.1"/>
    <property type="molecule type" value="Genomic_DNA"/>
</dbReference>
<dbReference type="InterPro" id="IPR001207">
    <property type="entry name" value="Transposase_mutator"/>
</dbReference>
<evidence type="ECO:0000256" key="2">
    <source>
        <dbReference type="ARBA" id="ARBA00023125"/>
    </source>
</evidence>
<feature type="domain" description="MULE transposase" evidence="5">
    <location>
        <begin position="231"/>
        <end position="324"/>
    </location>
</feature>
<evidence type="ECO:0000256" key="3">
    <source>
        <dbReference type="ARBA" id="ARBA00023172"/>
    </source>
</evidence>
<dbReference type="Pfam" id="PF03101">
    <property type="entry name" value="FAR1"/>
    <property type="match status" value="1"/>
</dbReference>
<feature type="domain" description="FAR1" evidence="4">
    <location>
        <begin position="20"/>
        <end position="108"/>
    </location>
</feature>
<evidence type="ECO:0000313" key="7">
    <source>
        <dbReference type="Proteomes" id="UP000187203"/>
    </source>
</evidence>
<dbReference type="PANTHER" id="PTHR47718:SF2">
    <property type="entry name" value="PROTEIN FAR1-RELATED SEQUENCE 5-LIKE"/>
    <property type="match status" value="1"/>
</dbReference>
<evidence type="ECO:0000259" key="5">
    <source>
        <dbReference type="Pfam" id="PF10551"/>
    </source>
</evidence>
<dbReference type="GO" id="GO:0006313">
    <property type="term" value="P:DNA transposition"/>
    <property type="evidence" value="ECO:0007669"/>
    <property type="project" value="InterPro"/>
</dbReference>
<evidence type="ECO:0000259" key="4">
    <source>
        <dbReference type="Pfam" id="PF03101"/>
    </source>
</evidence>
<evidence type="ECO:0000313" key="6">
    <source>
        <dbReference type="EMBL" id="OMP07993.1"/>
    </source>
</evidence>
<proteinExistence type="predicted"/>
<reference evidence="7" key="1">
    <citation type="submission" date="2013-09" db="EMBL/GenBank/DDBJ databases">
        <title>Corchorus olitorius genome sequencing.</title>
        <authorList>
            <person name="Alam M."/>
            <person name="Haque M.S."/>
            <person name="Islam M.S."/>
            <person name="Emdad E.M."/>
            <person name="Islam M.M."/>
            <person name="Ahmed B."/>
            <person name="Halim A."/>
            <person name="Hossen Q.M.M."/>
            <person name="Hossain M.Z."/>
            <person name="Ahmed R."/>
            <person name="Khan M.M."/>
            <person name="Islam R."/>
            <person name="Rashid M.M."/>
            <person name="Khan S.A."/>
            <person name="Rahman M.S."/>
            <person name="Alam M."/>
            <person name="Yahiya A.S."/>
            <person name="Khan M.S."/>
            <person name="Azam M.S."/>
            <person name="Haque T."/>
            <person name="Lashkar M.Z.H."/>
            <person name="Akhand A.I."/>
            <person name="Morshed G."/>
            <person name="Roy S."/>
            <person name="Uddin K.S."/>
            <person name="Rabeya T."/>
            <person name="Hossain A.S."/>
            <person name="Chowdhury A."/>
            <person name="Snigdha A.R."/>
            <person name="Mortoza M.S."/>
            <person name="Matin S.A."/>
            <person name="Hoque S.M.E."/>
            <person name="Islam M.K."/>
            <person name="Roy D.K."/>
            <person name="Haider R."/>
            <person name="Moosa M.M."/>
            <person name="Elias S.M."/>
            <person name="Hasan A.M."/>
            <person name="Jahan S."/>
            <person name="Shafiuddin M."/>
            <person name="Mahmood N."/>
            <person name="Shommy N.S."/>
        </authorList>
    </citation>
    <scope>NUCLEOTIDE SEQUENCE [LARGE SCALE GENOMIC DNA]</scope>
    <source>
        <strain evidence="7">cv. O-4</strain>
    </source>
</reference>
<evidence type="ECO:0000256" key="1">
    <source>
        <dbReference type="ARBA" id="ARBA00022578"/>
    </source>
</evidence>
<protein>
    <submittedName>
        <fullName evidence="6">Uncharacterized protein</fullName>
    </submittedName>
</protein>
<dbReference type="STRING" id="93759.A0A1R3KLM8"/>
<dbReference type="Pfam" id="PF10551">
    <property type="entry name" value="MULE"/>
    <property type="match status" value="1"/>
</dbReference>
<dbReference type="OrthoDB" id="1894539at2759"/>
<dbReference type="Proteomes" id="UP000187203">
    <property type="component" value="Unassembled WGS sequence"/>
</dbReference>
<accession>A0A1R3KLM8</accession>
<keyword evidence="7" id="KW-1185">Reference proteome</keyword>
<dbReference type="PANTHER" id="PTHR47718">
    <property type="entry name" value="OS01G0519700 PROTEIN"/>
    <property type="match status" value="1"/>
</dbReference>
<name>A0A1R3KLM8_9ROSI</name>
<keyword evidence="3" id="KW-0233">DNA recombination</keyword>
<dbReference type="AlphaFoldDB" id="A0A1R3KLM8"/>
<dbReference type="GO" id="GO:0003677">
    <property type="term" value="F:DNA binding"/>
    <property type="evidence" value="ECO:0007669"/>
    <property type="project" value="UniProtKB-KW"/>
</dbReference>
<sequence>MHFNPINLGMEFNSEDEAYEYYNAYPREIGFSIRKEYVNRNKKLGYVTSRKFTCFKEGHREVKKQDVLVKTQRKETRTDCFSHIIIQCQSNGKYQITNFEENRNHPLAPKPCAHMLPSQRKITEPQSYVLDIADDSGLPPKIAFEMISRDSGGRESLGFTSRDQKNYLRTKRKRSLMQGEAGSLLDYFEKKKKLKDPSFFFSIQLDVDDLITNIFWTDSRMIADYDPFGDVVLFDTTYQTNKEYRPFALFVGMNNHRRMVIIGVALLYDETSDSFEWLFRTFHRSMSEKRPKMILTDQDLGMSKAIAVVMPESYHRLCVYHLGNNAYKHLNHLYKSSESFGYDFNKLIYEWLMPYIDKIFMFAGTFAVREKWLMAYGRKTFSAGLGTTQLSESFNKDLKMLLRVTLDVVRFFKHYENALMDKRHNELDAIYDMTQSHILKILDLMNVEEEIPSRYILKRWTKDPMGEGFMDIDKGEQEENSKLKVCSRYRILCSTFVRIATMACESEVGSKLAAKYANELMVKLKETSLGQACGESTTCTNIEVE</sequence>
<comment type="caution">
    <text evidence="6">The sequence shown here is derived from an EMBL/GenBank/DDBJ whole genome shotgun (WGS) entry which is preliminary data.</text>
</comment>
<dbReference type="InterPro" id="IPR018289">
    <property type="entry name" value="MULE_transposase_dom"/>
</dbReference>
<dbReference type="PROSITE" id="PS01007">
    <property type="entry name" value="TRANSPOSASE_MUTATOR"/>
    <property type="match status" value="1"/>
</dbReference>
<organism evidence="6 7">
    <name type="scientific">Corchorus olitorius</name>
    <dbReference type="NCBI Taxonomy" id="93759"/>
    <lineage>
        <taxon>Eukaryota</taxon>
        <taxon>Viridiplantae</taxon>
        <taxon>Streptophyta</taxon>
        <taxon>Embryophyta</taxon>
        <taxon>Tracheophyta</taxon>
        <taxon>Spermatophyta</taxon>
        <taxon>Magnoliopsida</taxon>
        <taxon>eudicotyledons</taxon>
        <taxon>Gunneridae</taxon>
        <taxon>Pentapetalae</taxon>
        <taxon>rosids</taxon>
        <taxon>malvids</taxon>
        <taxon>Malvales</taxon>
        <taxon>Malvaceae</taxon>
        <taxon>Grewioideae</taxon>
        <taxon>Apeibeae</taxon>
        <taxon>Corchorus</taxon>
    </lineage>
</organism>
<gene>
    <name evidence="6" type="ORF">COLO4_06875</name>
</gene>
<dbReference type="InterPro" id="IPR004330">
    <property type="entry name" value="FAR1_DNA_bnd_dom"/>
</dbReference>
<dbReference type="GO" id="GO:0004803">
    <property type="term" value="F:transposase activity"/>
    <property type="evidence" value="ECO:0007669"/>
    <property type="project" value="InterPro"/>
</dbReference>
<keyword evidence="2" id="KW-0238">DNA-binding</keyword>